<dbReference type="PANTHER" id="PTHR13887:SF14">
    <property type="entry name" value="DISULFIDE BOND FORMATION PROTEIN D"/>
    <property type="match status" value="1"/>
</dbReference>
<comment type="caution">
    <text evidence="8">The sequence shown here is derived from an EMBL/GenBank/DDBJ whole genome shotgun (WGS) entry which is preliminary data.</text>
</comment>
<keyword evidence="6" id="KW-0812">Transmembrane</keyword>
<comment type="similarity">
    <text evidence="1">Belongs to the thioredoxin family. DsbA subfamily.</text>
</comment>
<evidence type="ECO:0000256" key="1">
    <source>
        <dbReference type="ARBA" id="ARBA00005791"/>
    </source>
</evidence>
<name>A0A919IHC8_9ACTN</name>
<protein>
    <submittedName>
        <fullName evidence="8">Membrane protein</fullName>
    </submittedName>
</protein>
<evidence type="ECO:0000256" key="6">
    <source>
        <dbReference type="SAM" id="Phobius"/>
    </source>
</evidence>
<dbReference type="PANTHER" id="PTHR13887">
    <property type="entry name" value="GLUTATHIONE S-TRANSFERASE KAPPA"/>
    <property type="match status" value="1"/>
</dbReference>
<dbReference type="InterPro" id="IPR036249">
    <property type="entry name" value="Thioredoxin-like_sf"/>
</dbReference>
<dbReference type="InterPro" id="IPR012336">
    <property type="entry name" value="Thioredoxin-like_fold"/>
</dbReference>
<dbReference type="Proteomes" id="UP000619479">
    <property type="component" value="Unassembled WGS sequence"/>
</dbReference>
<evidence type="ECO:0000256" key="4">
    <source>
        <dbReference type="ARBA" id="ARBA00023157"/>
    </source>
</evidence>
<reference evidence="8" key="1">
    <citation type="submission" date="2021-01" db="EMBL/GenBank/DDBJ databases">
        <title>Whole genome shotgun sequence of Actinoplanes cyaneus NBRC 14990.</title>
        <authorList>
            <person name="Komaki H."/>
            <person name="Tamura T."/>
        </authorList>
    </citation>
    <scope>NUCLEOTIDE SEQUENCE</scope>
    <source>
        <strain evidence="8">NBRC 14990</strain>
    </source>
</reference>
<evidence type="ECO:0000313" key="8">
    <source>
        <dbReference type="EMBL" id="GID64421.1"/>
    </source>
</evidence>
<keyword evidence="6" id="KW-1133">Transmembrane helix</keyword>
<evidence type="ECO:0000259" key="7">
    <source>
        <dbReference type="Pfam" id="PF13462"/>
    </source>
</evidence>
<dbReference type="GO" id="GO:0016491">
    <property type="term" value="F:oxidoreductase activity"/>
    <property type="evidence" value="ECO:0007669"/>
    <property type="project" value="UniProtKB-KW"/>
</dbReference>
<dbReference type="Gene3D" id="3.40.30.10">
    <property type="entry name" value="Glutaredoxin"/>
    <property type="match status" value="1"/>
</dbReference>
<evidence type="ECO:0000256" key="2">
    <source>
        <dbReference type="ARBA" id="ARBA00022729"/>
    </source>
</evidence>
<dbReference type="Pfam" id="PF13462">
    <property type="entry name" value="Thioredoxin_4"/>
    <property type="match status" value="1"/>
</dbReference>
<dbReference type="RefSeq" id="WP_203739929.1">
    <property type="nucleotide sequence ID" value="NZ_BAAAUC010000007.1"/>
</dbReference>
<feature type="transmembrane region" description="Helical" evidence="6">
    <location>
        <begin position="28"/>
        <end position="48"/>
    </location>
</feature>
<keyword evidence="2" id="KW-0732">Signal</keyword>
<feature type="domain" description="Thioredoxin-like fold" evidence="7">
    <location>
        <begin position="81"/>
        <end position="229"/>
    </location>
</feature>
<accession>A0A919IHC8</accession>
<keyword evidence="3" id="KW-0560">Oxidoreductase</keyword>
<dbReference type="EMBL" id="BOMH01000017">
    <property type="protein sequence ID" value="GID64421.1"/>
    <property type="molecule type" value="Genomic_DNA"/>
</dbReference>
<proteinExistence type="inferred from homology"/>
<dbReference type="AlphaFoldDB" id="A0A919IHC8"/>
<evidence type="ECO:0000256" key="5">
    <source>
        <dbReference type="ARBA" id="ARBA00023284"/>
    </source>
</evidence>
<dbReference type="CDD" id="cd02972">
    <property type="entry name" value="DsbA_family"/>
    <property type="match status" value="1"/>
</dbReference>
<keyword evidence="4" id="KW-1015">Disulfide bond</keyword>
<keyword evidence="6" id="KW-0472">Membrane</keyword>
<evidence type="ECO:0000313" key="9">
    <source>
        <dbReference type="Proteomes" id="UP000619479"/>
    </source>
</evidence>
<keyword evidence="9" id="KW-1185">Reference proteome</keyword>
<gene>
    <name evidence="8" type="ORF">Acy02nite_23020</name>
</gene>
<keyword evidence="5" id="KW-0676">Redox-active center</keyword>
<organism evidence="8 9">
    <name type="scientific">Actinoplanes cyaneus</name>
    <dbReference type="NCBI Taxonomy" id="52696"/>
    <lineage>
        <taxon>Bacteria</taxon>
        <taxon>Bacillati</taxon>
        <taxon>Actinomycetota</taxon>
        <taxon>Actinomycetes</taxon>
        <taxon>Micromonosporales</taxon>
        <taxon>Micromonosporaceae</taxon>
        <taxon>Actinoplanes</taxon>
    </lineage>
</organism>
<dbReference type="SUPFAM" id="SSF52833">
    <property type="entry name" value="Thioredoxin-like"/>
    <property type="match status" value="1"/>
</dbReference>
<evidence type="ECO:0000256" key="3">
    <source>
        <dbReference type="ARBA" id="ARBA00023002"/>
    </source>
</evidence>
<sequence length="249" mass="26237">MSKGSRDRADKARRIVEQQKAAEKRRKVTLWTSVAVVAVLIIAGLIGYTTLSKQDSASTGALVTPSAAADEGTAFAVGTGPITVDIYEDFMCPICNRFEQQSGATLKSYLTSNKITLRYHPVSILDGASNGTKYSTRAAGASAAAAEDGKFTEFHDVLYANQPEENSDGLSNAKIIELAKSVGLTSDNFANAVNSGTYEAWATKVTETFASRGYTGTPTIVINGKQLVGPGDTLPTDALLTQTLDKAAG</sequence>